<dbReference type="OrthoDB" id="3186349at2759"/>
<dbReference type="Gene3D" id="3.30.70.270">
    <property type="match status" value="1"/>
</dbReference>
<dbReference type="PANTHER" id="PTHR24559">
    <property type="entry name" value="TRANSPOSON TY3-I GAG-POL POLYPROTEIN"/>
    <property type="match status" value="1"/>
</dbReference>
<dbReference type="InterPro" id="IPR043502">
    <property type="entry name" value="DNA/RNA_pol_sf"/>
</dbReference>
<keyword evidence="2" id="KW-1185">Reference proteome</keyword>
<gene>
    <name evidence="1" type="ORF">O181_049128</name>
</gene>
<evidence type="ECO:0000313" key="1">
    <source>
        <dbReference type="EMBL" id="MBW0509413.1"/>
    </source>
</evidence>
<dbReference type="SUPFAM" id="SSF56672">
    <property type="entry name" value="DNA/RNA polymerases"/>
    <property type="match status" value="1"/>
</dbReference>
<organism evidence="1 2">
    <name type="scientific">Austropuccinia psidii MF-1</name>
    <dbReference type="NCBI Taxonomy" id="1389203"/>
    <lineage>
        <taxon>Eukaryota</taxon>
        <taxon>Fungi</taxon>
        <taxon>Dikarya</taxon>
        <taxon>Basidiomycota</taxon>
        <taxon>Pucciniomycotina</taxon>
        <taxon>Pucciniomycetes</taxon>
        <taxon>Pucciniales</taxon>
        <taxon>Sphaerophragmiaceae</taxon>
        <taxon>Austropuccinia</taxon>
    </lineage>
</organism>
<dbReference type="PANTHER" id="PTHR24559:SF444">
    <property type="entry name" value="REVERSE TRANSCRIPTASE DOMAIN-CONTAINING PROTEIN"/>
    <property type="match status" value="1"/>
</dbReference>
<dbReference type="EMBL" id="AVOT02020930">
    <property type="protein sequence ID" value="MBW0509413.1"/>
    <property type="molecule type" value="Genomic_DNA"/>
</dbReference>
<accession>A0A9Q3DZ99</accession>
<protein>
    <submittedName>
        <fullName evidence="1">Uncharacterized protein</fullName>
    </submittedName>
</protein>
<proteinExistence type="predicted"/>
<dbReference type="Proteomes" id="UP000765509">
    <property type="component" value="Unassembled WGS sequence"/>
</dbReference>
<sequence>MKYQLYHMNHGKRNQYQYQKRISPQFIELVKERISTGLHEQSTSSYKSSVFCVAKPNQKLRIVHDLQDLNQVTIKDAGLPPNVDEFVGSFSVRNLYGLGDIMGGYDERELDTTTTPLTKVEAPLGRLQITRITQGETNTVAVYQEKMTWILQE</sequence>
<dbReference type="InterPro" id="IPR043128">
    <property type="entry name" value="Rev_trsase/Diguanyl_cyclase"/>
</dbReference>
<reference evidence="1" key="1">
    <citation type="submission" date="2021-03" db="EMBL/GenBank/DDBJ databases">
        <title>Draft genome sequence of rust myrtle Austropuccinia psidii MF-1, a brazilian biotype.</title>
        <authorList>
            <person name="Quecine M.C."/>
            <person name="Pachon D.M.R."/>
            <person name="Bonatelli M.L."/>
            <person name="Correr F.H."/>
            <person name="Franceschini L.M."/>
            <person name="Leite T.F."/>
            <person name="Margarido G.R.A."/>
            <person name="Almeida C.A."/>
            <person name="Ferrarezi J.A."/>
            <person name="Labate C.A."/>
        </authorList>
    </citation>
    <scope>NUCLEOTIDE SEQUENCE</scope>
    <source>
        <strain evidence="1">MF-1</strain>
    </source>
</reference>
<dbReference type="Gene3D" id="3.10.10.10">
    <property type="entry name" value="HIV Type 1 Reverse Transcriptase, subunit A, domain 1"/>
    <property type="match status" value="1"/>
</dbReference>
<dbReference type="AlphaFoldDB" id="A0A9Q3DZ99"/>
<evidence type="ECO:0000313" key="2">
    <source>
        <dbReference type="Proteomes" id="UP000765509"/>
    </source>
</evidence>
<name>A0A9Q3DZ99_9BASI</name>
<dbReference type="InterPro" id="IPR053134">
    <property type="entry name" value="RNA-dir_DNA_polymerase"/>
</dbReference>
<comment type="caution">
    <text evidence="1">The sequence shown here is derived from an EMBL/GenBank/DDBJ whole genome shotgun (WGS) entry which is preliminary data.</text>
</comment>